<keyword evidence="4" id="KW-1185">Reference proteome</keyword>
<reference evidence="3 4" key="1">
    <citation type="journal article" date="2019" name="Int. J. Syst. Evol. Microbiol.">
        <title>The Global Catalogue of Microorganisms (GCM) 10K type strain sequencing project: providing services to taxonomists for standard genome sequencing and annotation.</title>
        <authorList>
            <consortium name="The Broad Institute Genomics Platform"/>
            <consortium name="The Broad Institute Genome Sequencing Center for Infectious Disease"/>
            <person name="Wu L."/>
            <person name="Ma J."/>
        </authorList>
    </citation>
    <scope>NUCLEOTIDE SEQUENCE [LARGE SCALE GENOMIC DNA]</scope>
    <source>
        <strain evidence="3 4">JCM 14718</strain>
    </source>
</reference>
<dbReference type="SUPFAM" id="SSF51064">
    <property type="entry name" value="Head domain of nucleotide exchange factor GrpE"/>
    <property type="match status" value="1"/>
</dbReference>
<accession>A0ABN2H350</accession>
<dbReference type="InterPro" id="IPR009012">
    <property type="entry name" value="GrpE_head"/>
</dbReference>
<feature type="compositionally biased region" description="Polar residues" evidence="2">
    <location>
        <begin position="84"/>
        <end position="99"/>
    </location>
</feature>
<proteinExistence type="predicted"/>
<dbReference type="InterPro" id="IPR000740">
    <property type="entry name" value="GrpE"/>
</dbReference>
<name>A0ABN2H350_9ACTN</name>
<comment type="caution">
    <text evidence="3">The sequence shown here is derived from an EMBL/GenBank/DDBJ whole genome shotgun (WGS) entry which is preliminary data.</text>
</comment>
<dbReference type="Pfam" id="PF01025">
    <property type="entry name" value="GrpE"/>
    <property type="match status" value="1"/>
</dbReference>
<feature type="region of interest" description="Disordered" evidence="2">
    <location>
        <begin position="83"/>
        <end position="103"/>
    </location>
</feature>
<dbReference type="Proteomes" id="UP001500618">
    <property type="component" value="Unassembled WGS sequence"/>
</dbReference>
<dbReference type="Gene3D" id="2.30.22.10">
    <property type="entry name" value="Head domain of nucleotide exchange factor GrpE"/>
    <property type="match status" value="1"/>
</dbReference>
<evidence type="ECO:0000313" key="4">
    <source>
        <dbReference type="Proteomes" id="UP001500618"/>
    </source>
</evidence>
<gene>
    <name evidence="3" type="ORF">GCM10009765_32840</name>
</gene>
<evidence type="ECO:0000313" key="3">
    <source>
        <dbReference type="EMBL" id="GAA1681187.1"/>
    </source>
</evidence>
<evidence type="ECO:0008006" key="5">
    <source>
        <dbReference type="Google" id="ProtNLM"/>
    </source>
</evidence>
<evidence type="ECO:0000256" key="2">
    <source>
        <dbReference type="SAM" id="MobiDB-lite"/>
    </source>
</evidence>
<protein>
    <recommendedName>
        <fullName evidence="5">Nucleotide exchange factor GrpE</fullName>
    </recommendedName>
</protein>
<sequence>MAIPYSTDPVQNELFEIRSAITDLNALVAREQERASFREELIDRLHGENQTLRRSELDTTLEPVRGGLYRLYDLSSREAARWQLASTEGQPQSADQPPTQDGPLFGVFAEQVGALFTAFAEEVLEVLGRIGVEAFEVKAGELYDASMHRPVETVRVDHPSWDGAVVQMVSAGFVRGETVLRRADVVVGQHGSAT</sequence>
<dbReference type="EMBL" id="BAAANY010000010">
    <property type="protein sequence ID" value="GAA1681187.1"/>
    <property type="molecule type" value="Genomic_DNA"/>
</dbReference>
<keyword evidence="1" id="KW-0143">Chaperone</keyword>
<dbReference type="RefSeq" id="WP_344311154.1">
    <property type="nucleotide sequence ID" value="NZ_BAAANY010000010.1"/>
</dbReference>
<organism evidence="3 4">
    <name type="scientific">Fodinicola feengrottensis</name>
    <dbReference type="NCBI Taxonomy" id="435914"/>
    <lineage>
        <taxon>Bacteria</taxon>
        <taxon>Bacillati</taxon>
        <taxon>Actinomycetota</taxon>
        <taxon>Actinomycetes</taxon>
        <taxon>Mycobacteriales</taxon>
        <taxon>Fodinicola</taxon>
    </lineage>
</organism>
<evidence type="ECO:0000256" key="1">
    <source>
        <dbReference type="ARBA" id="ARBA00023186"/>
    </source>
</evidence>